<keyword evidence="1" id="KW-0812">Transmembrane</keyword>
<reference evidence="2" key="1">
    <citation type="submission" date="2020-04" db="EMBL/GenBank/DDBJ databases">
        <authorList>
            <person name="Zhang T."/>
        </authorList>
    </citation>
    <scope>NUCLEOTIDE SEQUENCE</scope>
    <source>
        <strain evidence="2">HKST-UBA10</strain>
    </source>
</reference>
<keyword evidence="1" id="KW-1133">Transmembrane helix</keyword>
<comment type="caution">
    <text evidence="2">The sequence shown here is derived from an EMBL/GenBank/DDBJ whole genome shotgun (WGS) entry which is preliminary data.</text>
</comment>
<name>A0A955L3P7_9BACT</name>
<protein>
    <submittedName>
        <fullName evidence="2">Uncharacterized protein</fullName>
    </submittedName>
</protein>
<feature type="transmembrane region" description="Helical" evidence="1">
    <location>
        <begin position="27"/>
        <end position="48"/>
    </location>
</feature>
<dbReference type="Proteomes" id="UP000782843">
    <property type="component" value="Unassembled WGS sequence"/>
</dbReference>
<sequence length="686" mass="74806">MCINRYKLKNKLKHYKKSIFSDKNQKTFVRLWAGFFFACFCIVTFTNFPQSKNTLTSQNTNGDVLGATSQWTQTDWSGGTSATNPINTEVNTYESATNIKVSSGQIEIDDMDRKGIFTGNQNSNGTNFNITPKAALVYNTAQEYDSRSFSYTNLEPTKVTVLEDGDYFISITMPFVNSNSNTNYRYAVEAEIQVNGVKQNVGVARSSYTRTANGHDEASNHLGVMVHNLSANDYIEVLAGGYATLTETYTGNFTLYAEKVESSTPVFTAKTTRTVAGTNVNSSESALQWTEEREDSAYTHDDSSSSHNITINDPGKYFVTVNVPIMSTVQRANLTGLVKVNGIEVQGGKFQNGYLRSYDGHNQSSLHWSGIIETTSLNSTLTITVQLEAAAGTVYIGTTAQGDESGTIYVEKVSTDDKLYIGEATQLVSGTNWNPTAASQAKWETDTEIDTSVYSHDTGTNSQEITILEDGDYLLSFNANFTSTVQRAAPKVYIKVNDSDVTGAISATGYIRATSGHDSSSNNLLIPLKNLSKNDVITVNLVAEATTGSVTLETPAVLMLWQKGYYPSGTLTSQIYDTGNPSDWRVINFTKTGTGTVNLRVRTDSNSDMSTAANWSTCDPITDGQTLSLNNCVTDGQRYIQYQVELVSVDGHTPILNDITINAEASDTTPPPINMTDVIISGHLDG</sequence>
<evidence type="ECO:0000313" key="2">
    <source>
        <dbReference type="EMBL" id="MCA9382324.1"/>
    </source>
</evidence>
<organism evidence="2 3">
    <name type="scientific">Candidatus Dojkabacteria bacterium</name>
    <dbReference type="NCBI Taxonomy" id="2099670"/>
    <lineage>
        <taxon>Bacteria</taxon>
        <taxon>Candidatus Dojkabacteria</taxon>
    </lineage>
</organism>
<evidence type="ECO:0000313" key="3">
    <source>
        <dbReference type="Proteomes" id="UP000782843"/>
    </source>
</evidence>
<gene>
    <name evidence="2" type="ORF">KC660_02865</name>
</gene>
<reference evidence="2" key="2">
    <citation type="journal article" date="2021" name="Microbiome">
        <title>Successional dynamics and alternative stable states in a saline activated sludge microbial community over 9 years.</title>
        <authorList>
            <person name="Wang Y."/>
            <person name="Ye J."/>
            <person name="Ju F."/>
            <person name="Liu L."/>
            <person name="Boyd J.A."/>
            <person name="Deng Y."/>
            <person name="Parks D.H."/>
            <person name="Jiang X."/>
            <person name="Yin X."/>
            <person name="Woodcroft B.J."/>
            <person name="Tyson G.W."/>
            <person name="Hugenholtz P."/>
            <person name="Polz M.F."/>
            <person name="Zhang T."/>
        </authorList>
    </citation>
    <scope>NUCLEOTIDE SEQUENCE</scope>
    <source>
        <strain evidence="2">HKST-UBA10</strain>
    </source>
</reference>
<dbReference type="EMBL" id="JAGQLG010000108">
    <property type="protein sequence ID" value="MCA9382324.1"/>
    <property type="molecule type" value="Genomic_DNA"/>
</dbReference>
<evidence type="ECO:0000256" key="1">
    <source>
        <dbReference type="SAM" id="Phobius"/>
    </source>
</evidence>
<keyword evidence="1" id="KW-0472">Membrane</keyword>
<proteinExistence type="predicted"/>
<dbReference type="AlphaFoldDB" id="A0A955L3P7"/>
<accession>A0A955L3P7</accession>
<feature type="non-terminal residue" evidence="2">
    <location>
        <position position="686"/>
    </location>
</feature>